<feature type="transmembrane region" description="Helical" evidence="1">
    <location>
        <begin position="6"/>
        <end position="26"/>
    </location>
</feature>
<protein>
    <submittedName>
        <fullName evidence="2">Uncharacterized protein</fullName>
    </submittedName>
</protein>
<accession>A0AAW1XEZ5</accession>
<gene>
    <name evidence="2" type="ORF">M0R45_022093</name>
</gene>
<evidence type="ECO:0000256" key="1">
    <source>
        <dbReference type="SAM" id="Phobius"/>
    </source>
</evidence>
<organism evidence="2 3">
    <name type="scientific">Rubus argutus</name>
    <name type="common">Southern blackberry</name>
    <dbReference type="NCBI Taxonomy" id="59490"/>
    <lineage>
        <taxon>Eukaryota</taxon>
        <taxon>Viridiplantae</taxon>
        <taxon>Streptophyta</taxon>
        <taxon>Embryophyta</taxon>
        <taxon>Tracheophyta</taxon>
        <taxon>Spermatophyta</taxon>
        <taxon>Magnoliopsida</taxon>
        <taxon>eudicotyledons</taxon>
        <taxon>Gunneridae</taxon>
        <taxon>Pentapetalae</taxon>
        <taxon>rosids</taxon>
        <taxon>fabids</taxon>
        <taxon>Rosales</taxon>
        <taxon>Rosaceae</taxon>
        <taxon>Rosoideae</taxon>
        <taxon>Rosoideae incertae sedis</taxon>
        <taxon>Rubus</taxon>
    </lineage>
</organism>
<name>A0AAW1XEZ5_RUBAR</name>
<comment type="caution">
    <text evidence="2">The sequence shown here is derived from an EMBL/GenBank/DDBJ whole genome shotgun (WGS) entry which is preliminary data.</text>
</comment>
<keyword evidence="1" id="KW-0472">Membrane</keyword>
<dbReference type="EMBL" id="JBEDUW010000004">
    <property type="protein sequence ID" value="KAK9934974.1"/>
    <property type="molecule type" value="Genomic_DNA"/>
</dbReference>
<keyword evidence="3" id="KW-1185">Reference proteome</keyword>
<reference evidence="2 3" key="1">
    <citation type="journal article" date="2023" name="G3 (Bethesda)">
        <title>A chromosome-length genome assembly and annotation of blackberry (Rubus argutus, cv. 'Hillquist').</title>
        <authorList>
            <person name="Bruna T."/>
            <person name="Aryal R."/>
            <person name="Dudchenko O."/>
            <person name="Sargent D.J."/>
            <person name="Mead D."/>
            <person name="Buti M."/>
            <person name="Cavallini A."/>
            <person name="Hytonen T."/>
            <person name="Andres J."/>
            <person name="Pham M."/>
            <person name="Weisz D."/>
            <person name="Mascagni F."/>
            <person name="Usai G."/>
            <person name="Natali L."/>
            <person name="Bassil N."/>
            <person name="Fernandez G.E."/>
            <person name="Lomsadze A."/>
            <person name="Armour M."/>
            <person name="Olukolu B."/>
            <person name="Poorten T."/>
            <person name="Britton C."/>
            <person name="Davik J."/>
            <person name="Ashrafi H."/>
            <person name="Aiden E.L."/>
            <person name="Borodovsky M."/>
            <person name="Worthington M."/>
        </authorList>
    </citation>
    <scope>NUCLEOTIDE SEQUENCE [LARGE SCALE GENOMIC DNA]</scope>
    <source>
        <strain evidence="2">PI 553951</strain>
    </source>
</reference>
<sequence>MSSLGGQGLVFIFPSFLFLLLVFGLIKAVHKLWWTPTRIQNLMALQGIQAPSYILIYGNTKQISNMQKEATSRPINLSSHDIFPRVQPHIHTWTKTYGINRPVNGPDLERIDLNSNPFSNNKFYTRSDPITLRISDKPIQRI</sequence>
<proteinExistence type="predicted"/>
<evidence type="ECO:0000313" key="3">
    <source>
        <dbReference type="Proteomes" id="UP001457282"/>
    </source>
</evidence>
<keyword evidence="1" id="KW-1133">Transmembrane helix</keyword>
<keyword evidence="1" id="KW-0812">Transmembrane</keyword>
<dbReference type="Proteomes" id="UP001457282">
    <property type="component" value="Unassembled WGS sequence"/>
</dbReference>
<dbReference type="AlphaFoldDB" id="A0AAW1XEZ5"/>
<evidence type="ECO:0000313" key="2">
    <source>
        <dbReference type="EMBL" id="KAK9934974.1"/>
    </source>
</evidence>